<gene>
    <name evidence="1" type="ORF">GMARGA_LOCUS44665</name>
</gene>
<feature type="non-terminal residue" evidence="1">
    <location>
        <position position="1"/>
    </location>
</feature>
<reference evidence="1 2" key="1">
    <citation type="submission" date="2021-06" db="EMBL/GenBank/DDBJ databases">
        <authorList>
            <person name="Kallberg Y."/>
            <person name="Tangrot J."/>
            <person name="Rosling A."/>
        </authorList>
    </citation>
    <scope>NUCLEOTIDE SEQUENCE [LARGE SCALE GENOMIC DNA]</scope>
    <source>
        <strain evidence="1 2">120-4 pot B 10/14</strain>
    </source>
</reference>
<feature type="non-terminal residue" evidence="1">
    <location>
        <position position="100"/>
    </location>
</feature>
<dbReference type="Proteomes" id="UP000789901">
    <property type="component" value="Unassembled WGS sequence"/>
</dbReference>
<dbReference type="Gene3D" id="3.30.40.10">
    <property type="entry name" value="Zinc/RING finger domain, C3HC4 (zinc finger)"/>
    <property type="match status" value="1"/>
</dbReference>
<evidence type="ECO:0000313" key="2">
    <source>
        <dbReference type="Proteomes" id="UP000789901"/>
    </source>
</evidence>
<dbReference type="EMBL" id="CAJVQB010153728">
    <property type="protein sequence ID" value="CAG8855844.1"/>
    <property type="molecule type" value="Genomic_DNA"/>
</dbReference>
<proteinExistence type="predicted"/>
<name>A0ABN7XKR1_GIGMA</name>
<comment type="caution">
    <text evidence="1">The sequence shown here is derived from an EMBL/GenBank/DDBJ whole genome shotgun (WGS) entry which is preliminary data.</text>
</comment>
<protein>
    <submittedName>
        <fullName evidence="1">16067_t:CDS:1</fullName>
    </submittedName>
</protein>
<keyword evidence="2" id="KW-1185">Reference proteome</keyword>
<evidence type="ECO:0000313" key="1">
    <source>
        <dbReference type="EMBL" id="CAG8855844.1"/>
    </source>
</evidence>
<organism evidence="1 2">
    <name type="scientific">Gigaspora margarita</name>
    <dbReference type="NCBI Taxonomy" id="4874"/>
    <lineage>
        <taxon>Eukaryota</taxon>
        <taxon>Fungi</taxon>
        <taxon>Fungi incertae sedis</taxon>
        <taxon>Mucoromycota</taxon>
        <taxon>Glomeromycotina</taxon>
        <taxon>Glomeromycetes</taxon>
        <taxon>Diversisporales</taxon>
        <taxon>Gigasporaceae</taxon>
        <taxon>Gigaspora</taxon>
    </lineage>
</organism>
<dbReference type="InterPro" id="IPR013083">
    <property type="entry name" value="Znf_RING/FYVE/PHD"/>
</dbReference>
<sequence>CGHQCFGLCVVDLIMQETFAEVDWTLERMVILHCGHVYTAESLDNWMGMKEYYEMDDDNNWIGVNPITSHLGESKKCPQCRSPIKYIYRYGRATKKHVLD</sequence>
<dbReference type="SUPFAM" id="SSF57850">
    <property type="entry name" value="RING/U-box"/>
    <property type="match status" value="1"/>
</dbReference>
<accession>A0ABN7XKR1</accession>